<comment type="caution">
    <text evidence="1">The sequence shown here is derived from an EMBL/GenBank/DDBJ whole genome shotgun (WGS) entry which is preliminary data.</text>
</comment>
<evidence type="ECO:0000313" key="2">
    <source>
        <dbReference type="Proteomes" id="UP000014540"/>
    </source>
</evidence>
<protein>
    <submittedName>
        <fullName evidence="1">Uncharacterized protein</fullName>
    </submittedName>
</protein>
<name>S3W825_9LEPT</name>
<dbReference type="AlphaFoldDB" id="S3W825"/>
<dbReference type="Proteomes" id="UP000014540">
    <property type="component" value="Unassembled WGS sequence"/>
</dbReference>
<sequence length="40" mass="4546">MIRILSFFKLAGISPSNTDVYSGLSVFLPQKYRSSNTFFL</sequence>
<proteinExistence type="predicted"/>
<dbReference type="STRING" id="1193011.LEP1GSC058_1367"/>
<gene>
    <name evidence="1" type="ORF">LEP1GSC058_1367</name>
</gene>
<evidence type="ECO:0000313" key="1">
    <source>
        <dbReference type="EMBL" id="EPG76217.1"/>
    </source>
</evidence>
<organism evidence="1 2">
    <name type="scientific">Leptospira fainei serovar Hurstbridge str. BUT 6</name>
    <dbReference type="NCBI Taxonomy" id="1193011"/>
    <lineage>
        <taxon>Bacteria</taxon>
        <taxon>Pseudomonadati</taxon>
        <taxon>Spirochaetota</taxon>
        <taxon>Spirochaetia</taxon>
        <taxon>Leptospirales</taxon>
        <taxon>Leptospiraceae</taxon>
        <taxon>Leptospira</taxon>
    </lineage>
</organism>
<reference evidence="1" key="1">
    <citation type="submission" date="2013-04" db="EMBL/GenBank/DDBJ databases">
        <authorList>
            <person name="Harkins D.M."/>
            <person name="Durkin A.S."/>
            <person name="Selengut J.D."/>
            <person name="Sanka R."/>
            <person name="DePew J."/>
            <person name="Purushe J."/>
            <person name="Ahmed A."/>
            <person name="van der Linden H."/>
            <person name="Goris M.G.A."/>
            <person name="Hartskeerl R.A."/>
            <person name="Vinetz J.M."/>
            <person name="Sutton G.G."/>
            <person name="Nelson W.C."/>
            <person name="Fouts D.E."/>
        </authorList>
    </citation>
    <scope>NUCLEOTIDE SEQUENCE [LARGE SCALE GENOMIC DNA]</scope>
    <source>
        <strain evidence="1">BUT 6</strain>
    </source>
</reference>
<dbReference type="EMBL" id="AKWZ02000001">
    <property type="protein sequence ID" value="EPG76217.1"/>
    <property type="molecule type" value="Genomic_DNA"/>
</dbReference>
<keyword evidence="2" id="KW-1185">Reference proteome</keyword>
<accession>S3W825</accession>